<evidence type="ECO:0000313" key="3">
    <source>
        <dbReference type="Proteomes" id="UP001153709"/>
    </source>
</evidence>
<dbReference type="PANTHER" id="PTHR10773:SF19">
    <property type="match status" value="1"/>
</dbReference>
<evidence type="ECO:0000256" key="1">
    <source>
        <dbReference type="SAM" id="MobiDB-lite"/>
    </source>
</evidence>
<proteinExistence type="predicted"/>
<dbReference type="Proteomes" id="UP001153709">
    <property type="component" value="Chromosome 7"/>
</dbReference>
<evidence type="ECO:0000313" key="2">
    <source>
        <dbReference type="EMBL" id="CAG9837504.1"/>
    </source>
</evidence>
<protein>
    <submittedName>
        <fullName evidence="2">Uncharacterized protein</fullName>
    </submittedName>
</protein>
<reference evidence="2" key="1">
    <citation type="submission" date="2022-01" db="EMBL/GenBank/DDBJ databases">
        <authorList>
            <person name="King R."/>
        </authorList>
    </citation>
    <scope>NUCLEOTIDE SEQUENCE</scope>
</reference>
<feature type="region of interest" description="Disordered" evidence="1">
    <location>
        <begin position="1"/>
        <end position="25"/>
    </location>
</feature>
<feature type="compositionally biased region" description="Basic and acidic residues" evidence="1">
    <location>
        <begin position="7"/>
        <end position="25"/>
    </location>
</feature>
<dbReference type="EMBL" id="OU898282">
    <property type="protein sequence ID" value="CAG9837504.1"/>
    <property type="molecule type" value="Genomic_DNA"/>
</dbReference>
<dbReference type="PANTHER" id="PTHR10773">
    <property type="entry name" value="DNA-DIRECTED RNA POLYMERASES I, II, AND III SUBUNIT RPABC2"/>
    <property type="match status" value="1"/>
</dbReference>
<dbReference type="AlphaFoldDB" id="A0A9N9T5T6"/>
<dbReference type="OrthoDB" id="6754977at2759"/>
<name>A0A9N9T5T6_DIABA</name>
<gene>
    <name evidence="2" type="ORF">DIABBA_LOCUS10476</name>
</gene>
<keyword evidence="3" id="KW-1185">Reference proteome</keyword>
<accession>A0A9N9T5T6</accession>
<sequence length="101" mass="11743">MKLKISTPEEKKIESELADHHQDADNTYIEKRNGKNMAKDDEIMRCYTFDLQQCLPTPMLNTSVAFYKSHLWTYNLTMHEASTGNVTCYMWHEAEGTPHGM</sequence>
<organism evidence="2 3">
    <name type="scientific">Diabrotica balteata</name>
    <name type="common">Banded cucumber beetle</name>
    <dbReference type="NCBI Taxonomy" id="107213"/>
    <lineage>
        <taxon>Eukaryota</taxon>
        <taxon>Metazoa</taxon>
        <taxon>Ecdysozoa</taxon>
        <taxon>Arthropoda</taxon>
        <taxon>Hexapoda</taxon>
        <taxon>Insecta</taxon>
        <taxon>Pterygota</taxon>
        <taxon>Neoptera</taxon>
        <taxon>Endopterygota</taxon>
        <taxon>Coleoptera</taxon>
        <taxon>Polyphaga</taxon>
        <taxon>Cucujiformia</taxon>
        <taxon>Chrysomeloidea</taxon>
        <taxon>Chrysomelidae</taxon>
        <taxon>Galerucinae</taxon>
        <taxon>Diabroticina</taxon>
        <taxon>Diabroticites</taxon>
        <taxon>Diabrotica</taxon>
    </lineage>
</organism>